<name>A0A3M9MNY9_9BACT</name>
<dbReference type="GO" id="GO:0005886">
    <property type="term" value="C:plasma membrane"/>
    <property type="evidence" value="ECO:0007669"/>
    <property type="project" value="InterPro"/>
</dbReference>
<protein>
    <submittedName>
        <fullName evidence="2">Anti-sigma factor</fullName>
    </submittedName>
</protein>
<dbReference type="AlphaFoldDB" id="A0A3M9MNY9"/>
<sequence>MNIQEYIESGVLELYAAGGLTPHQSAEVEQVAAQHPEVRAALDTCLRAMEAYALTHASAPRPELEDRILKQLQAASAVRQEETAPAGKVFPLDTFASAVPQANTSNRWWQIAAVVVLLISVASNVYLYTSLQETREELFSSRQNARQYALQVNRLEQQNVQSESLLGVLRNPQTLAVQLKGVAQHPQAQAIVFWNQGTKEVYFDPSGLPAAPAGKQYQLWALVNGKPVDAGVVTSTDSSLLRLKTVAEAQAFAVTLEQEGGSPVPTLEEMYVMGESSAR</sequence>
<dbReference type="InterPro" id="IPR051474">
    <property type="entry name" value="Anti-sigma-K/W_factor"/>
</dbReference>
<dbReference type="GO" id="GO:0006417">
    <property type="term" value="P:regulation of translation"/>
    <property type="evidence" value="ECO:0007669"/>
    <property type="project" value="TreeGrafter"/>
</dbReference>
<evidence type="ECO:0000313" key="2">
    <source>
        <dbReference type="EMBL" id="RNI27262.1"/>
    </source>
</evidence>
<dbReference type="Pfam" id="PF10099">
    <property type="entry name" value="RskA_C"/>
    <property type="match status" value="1"/>
</dbReference>
<dbReference type="OrthoDB" id="1420916at2"/>
<organism evidence="2 3">
    <name type="scientific">Rufibacter immobilis</name>
    <dbReference type="NCBI Taxonomy" id="1348778"/>
    <lineage>
        <taxon>Bacteria</taxon>
        <taxon>Pseudomonadati</taxon>
        <taxon>Bacteroidota</taxon>
        <taxon>Cytophagia</taxon>
        <taxon>Cytophagales</taxon>
        <taxon>Hymenobacteraceae</taxon>
        <taxon>Rufibacter</taxon>
    </lineage>
</organism>
<dbReference type="Proteomes" id="UP000271010">
    <property type="component" value="Unassembled WGS sequence"/>
</dbReference>
<dbReference type="RefSeq" id="WP_123133731.1">
    <property type="nucleotide sequence ID" value="NZ_RJJE01000017.1"/>
</dbReference>
<dbReference type="PANTHER" id="PTHR37461">
    <property type="entry name" value="ANTI-SIGMA-K FACTOR RSKA"/>
    <property type="match status" value="1"/>
</dbReference>
<evidence type="ECO:0000313" key="3">
    <source>
        <dbReference type="Proteomes" id="UP000271010"/>
    </source>
</evidence>
<keyword evidence="3" id="KW-1185">Reference proteome</keyword>
<dbReference type="PANTHER" id="PTHR37461:SF1">
    <property type="entry name" value="ANTI-SIGMA-K FACTOR RSKA"/>
    <property type="match status" value="1"/>
</dbReference>
<gene>
    <name evidence="2" type="ORF">EFA69_14010</name>
</gene>
<reference evidence="2 3" key="1">
    <citation type="submission" date="2018-11" db="EMBL/GenBank/DDBJ databases">
        <title>Rufibacter latericius sp. nov., isolated from water in Baiyang Lake.</title>
        <authorList>
            <person name="Yang Y."/>
        </authorList>
    </citation>
    <scope>NUCLEOTIDE SEQUENCE [LARGE SCALE GENOMIC DNA]</scope>
    <source>
        <strain evidence="2 3">MCC P1</strain>
    </source>
</reference>
<accession>A0A3M9MNY9</accession>
<evidence type="ECO:0000259" key="1">
    <source>
        <dbReference type="Pfam" id="PF10099"/>
    </source>
</evidence>
<feature type="domain" description="Anti-sigma K factor RskA C-terminal" evidence="1">
    <location>
        <begin position="111"/>
        <end position="266"/>
    </location>
</feature>
<proteinExistence type="predicted"/>
<dbReference type="InterPro" id="IPR018764">
    <property type="entry name" value="RskA_C"/>
</dbReference>
<dbReference type="EMBL" id="RJJE01000017">
    <property type="protein sequence ID" value="RNI27262.1"/>
    <property type="molecule type" value="Genomic_DNA"/>
</dbReference>
<dbReference type="GO" id="GO:0016989">
    <property type="term" value="F:sigma factor antagonist activity"/>
    <property type="evidence" value="ECO:0007669"/>
    <property type="project" value="TreeGrafter"/>
</dbReference>
<comment type="caution">
    <text evidence="2">The sequence shown here is derived from an EMBL/GenBank/DDBJ whole genome shotgun (WGS) entry which is preliminary data.</text>
</comment>